<name>A0ABW5I5G8_9PSEU</name>
<protein>
    <submittedName>
        <fullName evidence="3">Minor capsid protein</fullName>
    </submittedName>
</protein>
<evidence type="ECO:0000313" key="3">
    <source>
        <dbReference type="EMBL" id="MFD2484140.1"/>
    </source>
</evidence>
<dbReference type="RefSeq" id="WP_344283236.1">
    <property type="nucleotide sequence ID" value="NZ_BAAAHV010000022.1"/>
</dbReference>
<comment type="caution">
    <text evidence="3">The sequence shown here is derived from an EMBL/GenBank/DDBJ whole genome shotgun (WGS) entry which is preliminary data.</text>
</comment>
<evidence type="ECO:0000259" key="2">
    <source>
        <dbReference type="Pfam" id="PF04233"/>
    </source>
</evidence>
<organism evidence="3 4">
    <name type="scientific">Amycolatopsis albidoflavus</name>
    <dbReference type="NCBI Taxonomy" id="102226"/>
    <lineage>
        <taxon>Bacteria</taxon>
        <taxon>Bacillati</taxon>
        <taxon>Actinomycetota</taxon>
        <taxon>Actinomycetes</taxon>
        <taxon>Pseudonocardiales</taxon>
        <taxon>Pseudonocardiaceae</taxon>
        <taxon>Amycolatopsis</taxon>
    </lineage>
</organism>
<feature type="compositionally biased region" description="Basic and acidic residues" evidence="1">
    <location>
        <begin position="581"/>
        <end position="590"/>
    </location>
</feature>
<evidence type="ECO:0000256" key="1">
    <source>
        <dbReference type="SAM" id="MobiDB-lite"/>
    </source>
</evidence>
<dbReference type="Proteomes" id="UP001597542">
    <property type="component" value="Unassembled WGS sequence"/>
</dbReference>
<dbReference type="EMBL" id="JBHUKQ010000014">
    <property type="protein sequence ID" value="MFD2484140.1"/>
    <property type="molecule type" value="Genomic_DNA"/>
</dbReference>
<feature type="region of interest" description="Disordered" evidence="1">
    <location>
        <begin position="1"/>
        <end position="23"/>
    </location>
</feature>
<feature type="domain" description="Phage head morphogenesis" evidence="2">
    <location>
        <begin position="806"/>
        <end position="911"/>
    </location>
</feature>
<sequence length="933" mass="101731">MPARRPNRLTPRTVTRKQRPAPAIEKALPSGLAGNLGGGVRDMSAAMHAAQQLRVLGEQNPMPRDVFPYSFGPNVPLLPAPLDPTRADTGRAEPRIYEYPVSWNLPGQQHRLVPWRVLRQAANIGVIRDCIRIRKNEVTSLGWDIALTQDAVEAAQRDDPSAARADIERGLQDKLAPDRQRIKDFWEKPDRGNGLSFGAWMTESLEEHLVLDAWAIYPRYTHGGDLYSLEVLDGSTIKPLLDHRGGRPLPPFPAYQQILYGFPRGEFTADTDTDDQGQMITGGYDSDQLIYQRREVRTHTPYGLSAVEQSLSDVDLWMKRMAWMRAEYTDGVMPAGWMKNDGANGWTPQQLLEYERMFNDLYSGQTTERQRFRVLPPGVDPVEGRNGADEKYKPDYDLHLLKLVVAHFDMSIAELGFTEAKGLGSSGYHEGQENVQERKGTRPDLSWIASVLTDISRTHLAMPAELEFRWLGLDDEDQAAADELNRNRFSAAGVTLNEWRDEIGRPRYNFPEADMPMIVSSRGGVVFLEGASETEPPGILIEPPKAPPGTNPNVDPDAPPEPGGEPVPDEQEPAEDDEDAQAAKDAEKAAYRRWSRKSRSRAFEWKHHTAGEVAELTKAGGSGPKARSGQTWAGWTKDQAVAEHWTGVLSQGFSGIDTAALAEAWASARGIGKTTAPEQPNRAVIADALIWLSARAASGGQDVAGTVRRELEHILDGVWTDGYYVGDRAAVWTAREAIVAAAKLTGEQLPAEAAGHATVTASIDWGAWSPGDTEAARRVLGGGLDRLLAQAHVTIRSVVPGRMDALAETLAEGLEAGLAPAEIARNLDGVLTDRAWASMVAETETARAISAATQDRYLGIGVTANTWMTATDQRVCPACRDNESAGPVSIGQSFPSGASGPPGHPRCRCALAPVVDSIANIAWPTLEPTGAVT</sequence>
<dbReference type="Pfam" id="PF04233">
    <property type="entry name" value="Phage_Mu_F"/>
    <property type="match status" value="1"/>
</dbReference>
<accession>A0ABW5I5G8</accession>
<feature type="region of interest" description="Disordered" evidence="1">
    <location>
        <begin position="535"/>
        <end position="593"/>
    </location>
</feature>
<proteinExistence type="predicted"/>
<feature type="compositionally biased region" description="Acidic residues" evidence="1">
    <location>
        <begin position="567"/>
        <end position="580"/>
    </location>
</feature>
<keyword evidence="4" id="KW-1185">Reference proteome</keyword>
<dbReference type="InterPro" id="IPR006528">
    <property type="entry name" value="Phage_head_morphogenesis_dom"/>
</dbReference>
<evidence type="ECO:0000313" key="4">
    <source>
        <dbReference type="Proteomes" id="UP001597542"/>
    </source>
</evidence>
<reference evidence="4" key="1">
    <citation type="journal article" date="2019" name="Int. J. Syst. Evol. Microbiol.">
        <title>The Global Catalogue of Microorganisms (GCM) 10K type strain sequencing project: providing services to taxonomists for standard genome sequencing and annotation.</title>
        <authorList>
            <consortium name="The Broad Institute Genomics Platform"/>
            <consortium name="The Broad Institute Genome Sequencing Center for Infectious Disease"/>
            <person name="Wu L."/>
            <person name="Ma J."/>
        </authorList>
    </citation>
    <scope>NUCLEOTIDE SEQUENCE [LARGE SCALE GENOMIC DNA]</scope>
    <source>
        <strain evidence="4">CGMCC 4.7638</strain>
    </source>
</reference>
<dbReference type="NCBIfam" id="TIGR01641">
    <property type="entry name" value="phageSPP1_gp7"/>
    <property type="match status" value="1"/>
</dbReference>
<gene>
    <name evidence="3" type="ORF">ACFSUT_27945</name>
</gene>